<dbReference type="InterPro" id="IPR002575">
    <property type="entry name" value="Aminoglycoside_PTrfase"/>
</dbReference>
<dbReference type="InterPro" id="IPR011009">
    <property type="entry name" value="Kinase-like_dom_sf"/>
</dbReference>
<dbReference type="Pfam" id="PF01636">
    <property type="entry name" value="APH"/>
    <property type="match status" value="2"/>
</dbReference>
<dbReference type="Gene3D" id="3.90.1200.10">
    <property type="match status" value="1"/>
</dbReference>
<reference evidence="3" key="1">
    <citation type="journal article" date="2019" name="Int. J. Syst. Evol. Microbiol.">
        <title>The Global Catalogue of Microorganisms (GCM) 10K type strain sequencing project: providing services to taxonomists for standard genome sequencing and annotation.</title>
        <authorList>
            <consortium name="The Broad Institute Genomics Platform"/>
            <consortium name="The Broad Institute Genome Sequencing Center for Infectious Disease"/>
            <person name="Wu L."/>
            <person name="Ma J."/>
        </authorList>
    </citation>
    <scope>NUCLEOTIDE SEQUENCE [LARGE SCALE GENOMIC DNA]</scope>
    <source>
        <strain evidence="3">JCM 1490</strain>
    </source>
</reference>
<keyword evidence="3" id="KW-1185">Reference proteome</keyword>
<dbReference type="RefSeq" id="WP_382393223.1">
    <property type="nucleotide sequence ID" value="NZ_JBHTCQ010000001.1"/>
</dbReference>
<protein>
    <submittedName>
        <fullName evidence="2">Phosphotransferase</fullName>
    </submittedName>
</protein>
<dbReference type="SUPFAM" id="SSF56112">
    <property type="entry name" value="Protein kinase-like (PK-like)"/>
    <property type="match status" value="1"/>
</dbReference>
<dbReference type="InterPro" id="IPR051678">
    <property type="entry name" value="AGP_Transferase"/>
</dbReference>
<evidence type="ECO:0000313" key="2">
    <source>
        <dbReference type="EMBL" id="MFC7405152.1"/>
    </source>
</evidence>
<gene>
    <name evidence="2" type="ORF">ACFQQL_08530</name>
</gene>
<proteinExistence type="predicted"/>
<evidence type="ECO:0000313" key="3">
    <source>
        <dbReference type="Proteomes" id="UP001596455"/>
    </source>
</evidence>
<dbReference type="PANTHER" id="PTHR21310">
    <property type="entry name" value="AMINOGLYCOSIDE PHOSPHOTRANSFERASE-RELATED-RELATED"/>
    <property type="match status" value="1"/>
</dbReference>
<feature type="domain" description="Aminoglycoside phosphotransferase" evidence="1">
    <location>
        <begin position="9"/>
        <end position="108"/>
    </location>
</feature>
<evidence type="ECO:0000259" key="1">
    <source>
        <dbReference type="Pfam" id="PF01636"/>
    </source>
</evidence>
<dbReference type="EMBL" id="JBHTCQ010000001">
    <property type="protein sequence ID" value="MFC7405152.1"/>
    <property type="molecule type" value="Genomic_DNA"/>
</dbReference>
<accession>A0ABW2Q8Q8</accession>
<dbReference type="PANTHER" id="PTHR21310:SF40">
    <property type="entry name" value="AMINOGLYCOSIDE PHOSPHOTRANSFERASE DOMAIN-CONTAINING PROTEIN-RELATED"/>
    <property type="match status" value="1"/>
</dbReference>
<name>A0ABW2Q8Q8_9MICO</name>
<feature type="domain" description="Aminoglycoside phosphotransferase" evidence="1">
    <location>
        <begin position="117"/>
        <end position="192"/>
    </location>
</feature>
<organism evidence="2 3">
    <name type="scientific">Georgenia alba</name>
    <dbReference type="NCBI Taxonomy" id="2233858"/>
    <lineage>
        <taxon>Bacteria</taxon>
        <taxon>Bacillati</taxon>
        <taxon>Actinomycetota</taxon>
        <taxon>Actinomycetes</taxon>
        <taxon>Micrococcales</taxon>
        <taxon>Bogoriellaceae</taxon>
        <taxon>Georgenia</taxon>
    </lineage>
</organism>
<sequence>MTPDVGPLLARGRDADVFDLGDGLVLRRARDGRSLSAEAAVMAAAHAGGVPVPRVHEVTADGAVVMDRVSGPTLQVELLRRPWRSRTAAGVLHALHEAVHAVRAPDALPDVGLPGSALLHLDLHPMNVLLGPDGPVLIDWANARRGPPGADLAMTWLILATSTVDGPLPIRLGVALLRRRILAGYEAGLDRAAAMAALPHLAGRRAADRNVGDAERRRLLAWVSRMGARPC</sequence>
<dbReference type="Proteomes" id="UP001596455">
    <property type="component" value="Unassembled WGS sequence"/>
</dbReference>
<comment type="caution">
    <text evidence="2">The sequence shown here is derived from an EMBL/GenBank/DDBJ whole genome shotgun (WGS) entry which is preliminary data.</text>
</comment>